<evidence type="ECO:0000313" key="4">
    <source>
        <dbReference type="Proteomes" id="UP000186308"/>
    </source>
</evidence>
<dbReference type="SUPFAM" id="SSF52402">
    <property type="entry name" value="Adenine nucleotide alpha hydrolases-like"/>
    <property type="match status" value="2"/>
</dbReference>
<dbReference type="Proteomes" id="UP000186308">
    <property type="component" value="Unassembled WGS sequence"/>
</dbReference>
<dbReference type="EMBL" id="FTNE01000006">
    <property type="protein sequence ID" value="SIQ53936.1"/>
    <property type="molecule type" value="Genomic_DNA"/>
</dbReference>
<protein>
    <submittedName>
        <fullName evidence="3">Nucleotide-binding universal stress protein, UspA family</fullName>
    </submittedName>
</protein>
<sequence length="283" mass="29760">MNHIIGCLDGSIYAASVCDHAAWLAARLGGDVSLLHVLDHHREHASVANFSGAIGIDANDALMAELIESEAAQARLGLAKGRAVLQEGAARVRAAGAAVATTQRHGSLVETLTALETDETIVVLGKRGEAADFATMHLGANLERVARASRCPVLAAARGFRPIERVIIAHDGGASIRKAMAFAARSSLLRGMDVQILAVGTADAARHAQLEQARAQAEAGGARVSTRIEAGEPEIVIARLAESEKFDLLVIGAYGHSRIRSLVIGSTTTAMLRSCRIPVLMFR</sequence>
<dbReference type="AlphaFoldDB" id="A0A8G2FFT8"/>
<reference evidence="3 4" key="1">
    <citation type="submission" date="2017-01" db="EMBL/GenBank/DDBJ databases">
        <authorList>
            <person name="Varghese N."/>
            <person name="Submissions S."/>
        </authorList>
    </citation>
    <scope>NUCLEOTIDE SEQUENCE [LARGE SCALE GENOMIC DNA]</scope>
    <source>
        <strain evidence="3 4">ATCC 35905</strain>
    </source>
</reference>
<keyword evidence="4" id="KW-1185">Reference proteome</keyword>
<dbReference type="PRINTS" id="PR01438">
    <property type="entry name" value="UNVRSLSTRESS"/>
</dbReference>
<dbReference type="RefSeq" id="WP_029312305.1">
    <property type="nucleotide sequence ID" value="NZ_FTNE01000006.1"/>
</dbReference>
<dbReference type="Gene3D" id="3.40.50.12370">
    <property type="match status" value="1"/>
</dbReference>
<evidence type="ECO:0000256" key="1">
    <source>
        <dbReference type="ARBA" id="ARBA00008791"/>
    </source>
</evidence>
<evidence type="ECO:0000313" key="3">
    <source>
        <dbReference type="EMBL" id="SIQ53936.1"/>
    </source>
</evidence>
<comment type="caution">
    <text evidence="3">The sequence shown here is derived from an EMBL/GenBank/DDBJ whole genome shotgun (WGS) entry which is preliminary data.</text>
</comment>
<proteinExistence type="inferred from homology"/>
<feature type="domain" description="UspA" evidence="2">
    <location>
        <begin position="2"/>
        <end position="155"/>
    </location>
</feature>
<dbReference type="Pfam" id="PF00582">
    <property type="entry name" value="Usp"/>
    <property type="match status" value="2"/>
</dbReference>
<dbReference type="InterPro" id="IPR006015">
    <property type="entry name" value="Universal_stress_UspA"/>
</dbReference>
<dbReference type="PANTHER" id="PTHR46268:SF6">
    <property type="entry name" value="UNIVERSAL STRESS PROTEIN UP12"/>
    <property type="match status" value="1"/>
</dbReference>
<dbReference type="PANTHER" id="PTHR46268">
    <property type="entry name" value="STRESS RESPONSE PROTEIN NHAX"/>
    <property type="match status" value="1"/>
</dbReference>
<dbReference type="InterPro" id="IPR006016">
    <property type="entry name" value="UspA"/>
</dbReference>
<gene>
    <name evidence="3" type="ORF">SAMN05421828_10625</name>
</gene>
<accession>A0A8G2FFT8</accession>
<feature type="domain" description="UspA" evidence="2">
    <location>
        <begin position="204"/>
        <end position="283"/>
    </location>
</feature>
<dbReference type="OrthoDB" id="9804721at2"/>
<dbReference type="CDD" id="cd00293">
    <property type="entry name" value="USP-like"/>
    <property type="match status" value="2"/>
</dbReference>
<organism evidence="3 4">
    <name type="scientific">Acidiphilium rubrum</name>
    <dbReference type="NCBI Taxonomy" id="526"/>
    <lineage>
        <taxon>Bacteria</taxon>
        <taxon>Pseudomonadati</taxon>
        <taxon>Pseudomonadota</taxon>
        <taxon>Alphaproteobacteria</taxon>
        <taxon>Acetobacterales</taxon>
        <taxon>Acidocellaceae</taxon>
        <taxon>Acidiphilium</taxon>
    </lineage>
</organism>
<comment type="similarity">
    <text evidence="1">Belongs to the universal stress protein A family.</text>
</comment>
<name>A0A8G2FFT8_ACIRU</name>
<evidence type="ECO:0000259" key="2">
    <source>
        <dbReference type="Pfam" id="PF00582"/>
    </source>
</evidence>